<evidence type="ECO:0000313" key="2">
    <source>
        <dbReference type="Proteomes" id="UP000194236"/>
    </source>
</evidence>
<name>A0A1Y3B0P8_EURMA</name>
<evidence type="ECO:0000313" key="1">
    <source>
        <dbReference type="EMBL" id="OTF72925.1"/>
    </source>
</evidence>
<organism evidence="1 2">
    <name type="scientific">Euroglyphus maynei</name>
    <name type="common">Mayne's house dust mite</name>
    <dbReference type="NCBI Taxonomy" id="6958"/>
    <lineage>
        <taxon>Eukaryota</taxon>
        <taxon>Metazoa</taxon>
        <taxon>Ecdysozoa</taxon>
        <taxon>Arthropoda</taxon>
        <taxon>Chelicerata</taxon>
        <taxon>Arachnida</taxon>
        <taxon>Acari</taxon>
        <taxon>Acariformes</taxon>
        <taxon>Sarcoptiformes</taxon>
        <taxon>Astigmata</taxon>
        <taxon>Psoroptidia</taxon>
        <taxon>Analgoidea</taxon>
        <taxon>Pyroglyphidae</taxon>
        <taxon>Pyroglyphinae</taxon>
        <taxon>Euroglyphus</taxon>
    </lineage>
</organism>
<dbReference type="EMBL" id="MUJZ01053997">
    <property type="protein sequence ID" value="OTF72925.1"/>
    <property type="molecule type" value="Genomic_DNA"/>
</dbReference>
<dbReference type="AlphaFoldDB" id="A0A1Y3B0P8"/>
<reference evidence="1 2" key="1">
    <citation type="submission" date="2017-03" db="EMBL/GenBank/DDBJ databases">
        <title>Genome Survey of Euroglyphus maynei.</title>
        <authorList>
            <person name="Arlian L.G."/>
            <person name="Morgan M.S."/>
            <person name="Rider S.D."/>
        </authorList>
    </citation>
    <scope>NUCLEOTIDE SEQUENCE [LARGE SCALE GENOMIC DNA]</scope>
    <source>
        <strain evidence="1">Arlian Lab</strain>
        <tissue evidence="1">Whole body</tissue>
    </source>
</reference>
<dbReference type="Proteomes" id="UP000194236">
    <property type="component" value="Unassembled WGS sequence"/>
</dbReference>
<proteinExistence type="predicted"/>
<protein>
    <submittedName>
        <fullName evidence="1">Uncharacterized protein</fullName>
    </submittedName>
</protein>
<sequence>MDNDIVQMDGKNFHQYNNNNNNEEAFVLENKIEQFCVKKWRLSSIVPYEQLEHLIDIVVNSLQSNTFEMDTNTCLFQNQ</sequence>
<gene>
    <name evidence="1" type="ORF">BLA29_007120</name>
</gene>
<keyword evidence="2" id="KW-1185">Reference proteome</keyword>
<comment type="caution">
    <text evidence="1">The sequence shown here is derived from an EMBL/GenBank/DDBJ whole genome shotgun (WGS) entry which is preliminary data.</text>
</comment>
<accession>A0A1Y3B0P8</accession>